<dbReference type="EMBL" id="AUPC02000201">
    <property type="protein sequence ID" value="POG65983.1"/>
    <property type="molecule type" value="Genomic_DNA"/>
</dbReference>
<proteinExistence type="predicted"/>
<accession>A0A2P4PKR0</accession>
<organism evidence="1 2">
    <name type="scientific">Rhizophagus irregularis (strain DAOM 181602 / DAOM 197198 / MUCL 43194)</name>
    <name type="common">Arbuscular mycorrhizal fungus</name>
    <name type="synonym">Glomus intraradices</name>
    <dbReference type="NCBI Taxonomy" id="747089"/>
    <lineage>
        <taxon>Eukaryota</taxon>
        <taxon>Fungi</taxon>
        <taxon>Fungi incertae sedis</taxon>
        <taxon>Mucoromycota</taxon>
        <taxon>Glomeromycotina</taxon>
        <taxon>Glomeromycetes</taxon>
        <taxon>Glomerales</taxon>
        <taxon>Glomeraceae</taxon>
        <taxon>Rhizophagus</taxon>
    </lineage>
</organism>
<name>A0A2P4PKR0_RHIID</name>
<evidence type="ECO:0000313" key="1">
    <source>
        <dbReference type="EMBL" id="POG65983.1"/>
    </source>
</evidence>
<dbReference type="AlphaFoldDB" id="A0A2P4PKR0"/>
<keyword evidence="2" id="KW-1185">Reference proteome</keyword>
<sequence>MIRTLWFRNISEYYFMSKDILRRHCFQILKGYYPPIRHDKPDIVSTIREYELSKYIVFIYF</sequence>
<comment type="caution">
    <text evidence="1">The sequence shown here is derived from an EMBL/GenBank/DDBJ whole genome shotgun (WGS) entry which is preliminary data.</text>
</comment>
<protein>
    <submittedName>
        <fullName evidence="1">Uncharacterized protein</fullName>
    </submittedName>
</protein>
<reference evidence="1 2" key="2">
    <citation type="journal article" date="2018" name="New Phytol.">
        <title>High intraspecific genome diversity in the model arbuscular mycorrhizal symbiont Rhizophagus irregularis.</title>
        <authorList>
            <person name="Chen E.C.H."/>
            <person name="Morin E."/>
            <person name="Beaudet D."/>
            <person name="Noel J."/>
            <person name="Yildirir G."/>
            <person name="Ndikumana S."/>
            <person name="Charron P."/>
            <person name="St-Onge C."/>
            <person name="Giorgi J."/>
            <person name="Kruger M."/>
            <person name="Marton T."/>
            <person name="Ropars J."/>
            <person name="Grigoriev I.V."/>
            <person name="Hainaut M."/>
            <person name="Henrissat B."/>
            <person name="Roux C."/>
            <person name="Martin F."/>
            <person name="Corradi N."/>
        </authorList>
    </citation>
    <scope>NUCLEOTIDE SEQUENCE [LARGE SCALE GENOMIC DNA]</scope>
    <source>
        <strain evidence="1 2">DAOM 197198</strain>
    </source>
</reference>
<evidence type="ECO:0000313" key="2">
    <source>
        <dbReference type="Proteomes" id="UP000018888"/>
    </source>
</evidence>
<dbReference type="Proteomes" id="UP000018888">
    <property type="component" value="Unassembled WGS sequence"/>
</dbReference>
<gene>
    <name evidence="1" type="ORF">GLOIN_2v1661197</name>
</gene>
<reference evidence="1 2" key="1">
    <citation type="journal article" date="2013" name="Proc. Natl. Acad. Sci. U.S.A.">
        <title>Genome of an arbuscular mycorrhizal fungus provides insight into the oldest plant symbiosis.</title>
        <authorList>
            <person name="Tisserant E."/>
            <person name="Malbreil M."/>
            <person name="Kuo A."/>
            <person name="Kohler A."/>
            <person name="Symeonidi A."/>
            <person name="Balestrini R."/>
            <person name="Charron P."/>
            <person name="Duensing N."/>
            <person name="Frei Dit Frey N."/>
            <person name="Gianinazzi-Pearson V."/>
            <person name="Gilbert L.B."/>
            <person name="Handa Y."/>
            <person name="Herr J.R."/>
            <person name="Hijri M."/>
            <person name="Koul R."/>
            <person name="Kawaguchi M."/>
            <person name="Krajinski F."/>
            <person name="Lammers P.J."/>
            <person name="Masclaux F.G."/>
            <person name="Murat C."/>
            <person name="Morin E."/>
            <person name="Ndikumana S."/>
            <person name="Pagni M."/>
            <person name="Petitpierre D."/>
            <person name="Requena N."/>
            <person name="Rosikiewicz P."/>
            <person name="Riley R."/>
            <person name="Saito K."/>
            <person name="San Clemente H."/>
            <person name="Shapiro H."/>
            <person name="van Tuinen D."/>
            <person name="Becard G."/>
            <person name="Bonfante P."/>
            <person name="Paszkowski U."/>
            <person name="Shachar-Hill Y.Y."/>
            <person name="Tuskan G.A."/>
            <person name="Young P.W."/>
            <person name="Sanders I.R."/>
            <person name="Henrissat B."/>
            <person name="Rensing S.A."/>
            <person name="Grigoriev I.V."/>
            <person name="Corradi N."/>
            <person name="Roux C."/>
            <person name="Martin F."/>
        </authorList>
    </citation>
    <scope>NUCLEOTIDE SEQUENCE [LARGE SCALE GENOMIC DNA]</scope>
    <source>
        <strain evidence="1 2">DAOM 197198</strain>
    </source>
</reference>